<evidence type="ECO:0000256" key="1">
    <source>
        <dbReference type="SAM" id="MobiDB-lite"/>
    </source>
</evidence>
<protein>
    <submittedName>
        <fullName evidence="2">Uncharacterized protein</fullName>
    </submittedName>
</protein>
<accession>A0ABQ2S6U3</accession>
<reference evidence="3" key="1">
    <citation type="journal article" date="2019" name="Int. J. Syst. Evol. Microbiol.">
        <title>The Global Catalogue of Microorganisms (GCM) 10K type strain sequencing project: providing services to taxonomists for standard genome sequencing and annotation.</title>
        <authorList>
            <consortium name="The Broad Institute Genomics Platform"/>
            <consortium name="The Broad Institute Genome Sequencing Center for Infectious Disease"/>
            <person name="Wu L."/>
            <person name="Ma J."/>
        </authorList>
    </citation>
    <scope>NUCLEOTIDE SEQUENCE [LARGE SCALE GENOMIC DNA]</scope>
    <source>
        <strain evidence="3">JCM 31405</strain>
    </source>
</reference>
<name>A0ABQ2S6U3_9DEIO</name>
<feature type="compositionally biased region" description="Gly residues" evidence="1">
    <location>
        <begin position="9"/>
        <end position="18"/>
    </location>
</feature>
<proteinExistence type="predicted"/>
<sequence>MARACARPAGGGTGGLAGPVGRLASPSGPPGRWPGTPPKRKLGTMTCRAPRSPATQTSVRSPAARAVVGVWTLLVSLLALSHALPHPAADQAGTPPDTVRPAAGEAHH</sequence>
<feature type="region of interest" description="Disordered" evidence="1">
    <location>
        <begin position="1"/>
        <end position="62"/>
    </location>
</feature>
<feature type="region of interest" description="Disordered" evidence="1">
    <location>
        <begin position="86"/>
        <end position="108"/>
    </location>
</feature>
<dbReference type="EMBL" id="BMQN01000003">
    <property type="protein sequence ID" value="GGR92429.1"/>
    <property type="molecule type" value="Genomic_DNA"/>
</dbReference>
<keyword evidence="3" id="KW-1185">Reference proteome</keyword>
<feature type="compositionally biased region" description="Pro residues" evidence="1">
    <location>
        <begin position="27"/>
        <end position="37"/>
    </location>
</feature>
<dbReference type="Proteomes" id="UP000644548">
    <property type="component" value="Unassembled WGS sequence"/>
</dbReference>
<gene>
    <name evidence="2" type="ORF">GCM10008960_19130</name>
</gene>
<comment type="caution">
    <text evidence="2">The sequence shown here is derived from an EMBL/GenBank/DDBJ whole genome shotgun (WGS) entry which is preliminary data.</text>
</comment>
<organism evidence="2 3">
    <name type="scientific">Deinococcus sedimenti</name>
    <dbReference type="NCBI Taxonomy" id="1867090"/>
    <lineage>
        <taxon>Bacteria</taxon>
        <taxon>Thermotogati</taxon>
        <taxon>Deinococcota</taxon>
        <taxon>Deinococci</taxon>
        <taxon>Deinococcales</taxon>
        <taxon>Deinococcaceae</taxon>
        <taxon>Deinococcus</taxon>
    </lineage>
</organism>
<evidence type="ECO:0000313" key="3">
    <source>
        <dbReference type="Proteomes" id="UP000644548"/>
    </source>
</evidence>
<evidence type="ECO:0000313" key="2">
    <source>
        <dbReference type="EMBL" id="GGR92429.1"/>
    </source>
</evidence>